<evidence type="ECO:0000313" key="3">
    <source>
        <dbReference type="Proteomes" id="UP000238823"/>
    </source>
</evidence>
<evidence type="ECO:0000256" key="1">
    <source>
        <dbReference type="SAM" id="MobiDB-lite"/>
    </source>
</evidence>
<organism evidence="2 3">
    <name type="scientific">Enhygromyxa salina</name>
    <dbReference type="NCBI Taxonomy" id="215803"/>
    <lineage>
        <taxon>Bacteria</taxon>
        <taxon>Pseudomonadati</taxon>
        <taxon>Myxococcota</taxon>
        <taxon>Polyangia</taxon>
        <taxon>Nannocystales</taxon>
        <taxon>Nannocystaceae</taxon>
        <taxon>Enhygromyxa</taxon>
    </lineage>
</organism>
<feature type="region of interest" description="Disordered" evidence="1">
    <location>
        <begin position="1"/>
        <end position="60"/>
    </location>
</feature>
<reference evidence="2 3" key="1">
    <citation type="submission" date="2018-03" db="EMBL/GenBank/DDBJ databases">
        <title>Draft Genome Sequences of the Obligatory Marine Myxobacteria Enhygromyxa salina SWB007.</title>
        <authorList>
            <person name="Poehlein A."/>
            <person name="Moghaddam J.A."/>
            <person name="Harms H."/>
            <person name="Alanjari M."/>
            <person name="Koenig G.M."/>
            <person name="Daniel R."/>
            <person name="Schaeberle T.F."/>
        </authorList>
    </citation>
    <scope>NUCLEOTIDE SEQUENCE [LARGE SCALE GENOMIC DNA]</scope>
    <source>
        <strain evidence="2 3">SWB007</strain>
    </source>
</reference>
<gene>
    <name evidence="2" type="ORF">ENSA7_63200</name>
</gene>
<evidence type="ECO:0000313" key="2">
    <source>
        <dbReference type="EMBL" id="PRP99278.1"/>
    </source>
</evidence>
<comment type="caution">
    <text evidence="2">The sequence shown here is derived from an EMBL/GenBank/DDBJ whole genome shotgun (WGS) entry which is preliminary data.</text>
</comment>
<feature type="compositionally biased region" description="Polar residues" evidence="1">
    <location>
        <begin position="29"/>
        <end position="40"/>
    </location>
</feature>
<proteinExistence type="predicted"/>
<dbReference type="AlphaFoldDB" id="A0A2S9Y2E3"/>
<sequence>MTGSPQTSAIAAFHDHTATGKLNAEMHSTGPSGSHCSNMRCSGRSEGKVLPPIMRDSPTA</sequence>
<dbReference type="Proteomes" id="UP000238823">
    <property type="component" value="Unassembled WGS sequence"/>
</dbReference>
<protein>
    <submittedName>
        <fullName evidence="2">Uncharacterized protein</fullName>
    </submittedName>
</protein>
<dbReference type="EMBL" id="PVNL01000121">
    <property type="protein sequence ID" value="PRP99278.1"/>
    <property type="molecule type" value="Genomic_DNA"/>
</dbReference>
<name>A0A2S9Y2E3_9BACT</name>
<accession>A0A2S9Y2E3</accession>